<organism evidence="2 3">
    <name type="scientific">Pseudanabaena yagii GIHE-NHR1</name>
    <dbReference type="NCBI Taxonomy" id="2722753"/>
    <lineage>
        <taxon>Bacteria</taxon>
        <taxon>Bacillati</taxon>
        <taxon>Cyanobacteriota</taxon>
        <taxon>Cyanophyceae</taxon>
        <taxon>Pseudanabaenales</taxon>
        <taxon>Pseudanabaenaceae</taxon>
        <taxon>Pseudanabaena</taxon>
        <taxon>Pseudanabaena yagii</taxon>
    </lineage>
</organism>
<reference evidence="2 3" key="1">
    <citation type="submission" date="2020-03" db="EMBL/GenBank/DDBJ databases">
        <title>Draft Genome Sequence of 2-Methylisoborneol Producing Pseudanabaena yagii Strain GIHE-NHR1 Isolated from North Han River in South Korea.</title>
        <authorList>
            <person name="Jeong J."/>
        </authorList>
    </citation>
    <scope>NUCLEOTIDE SEQUENCE [LARGE SCALE GENOMIC DNA]</scope>
    <source>
        <strain evidence="2 3">GIHE-NHR1</strain>
    </source>
</reference>
<accession>A0ABX1LZ88</accession>
<dbReference type="InterPro" id="IPR003959">
    <property type="entry name" value="ATPase_AAA_core"/>
</dbReference>
<dbReference type="Proteomes" id="UP000738376">
    <property type="component" value="Unassembled WGS sequence"/>
</dbReference>
<dbReference type="RefSeq" id="WP_169364984.1">
    <property type="nucleotide sequence ID" value="NZ_JAAVJL010000002.1"/>
</dbReference>
<evidence type="ECO:0000259" key="1">
    <source>
        <dbReference type="Pfam" id="PF13304"/>
    </source>
</evidence>
<dbReference type="SUPFAM" id="SSF52540">
    <property type="entry name" value="P-loop containing nucleoside triphosphate hydrolases"/>
    <property type="match status" value="1"/>
</dbReference>
<dbReference type="EMBL" id="JAAVJL010000002">
    <property type="protein sequence ID" value="NMF60024.1"/>
    <property type="molecule type" value="Genomic_DNA"/>
</dbReference>
<evidence type="ECO:0000313" key="3">
    <source>
        <dbReference type="Proteomes" id="UP000738376"/>
    </source>
</evidence>
<comment type="caution">
    <text evidence="2">The sequence shown here is derived from an EMBL/GenBank/DDBJ whole genome shotgun (WGS) entry which is preliminary data.</text>
</comment>
<dbReference type="PANTHER" id="PTHR43581:SF4">
    <property type="entry name" value="ATP_GTP PHOSPHATASE"/>
    <property type="match status" value="1"/>
</dbReference>
<dbReference type="CDD" id="cd00267">
    <property type="entry name" value="ABC_ATPase"/>
    <property type="match status" value="1"/>
</dbReference>
<dbReference type="InterPro" id="IPR027417">
    <property type="entry name" value="P-loop_NTPase"/>
</dbReference>
<keyword evidence="3" id="KW-1185">Reference proteome</keyword>
<protein>
    <submittedName>
        <fullName evidence="2">AAA family ATPase</fullName>
    </submittedName>
</protein>
<dbReference type="Gene3D" id="3.40.50.300">
    <property type="entry name" value="P-loop containing nucleotide triphosphate hydrolases"/>
    <property type="match status" value="1"/>
</dbReference>
<dbReference type="InterPro" id="IPR051396">
    <property type="entry name" value="Bact_Antivir_Def_Nuclease"/>
</dbReference>
<gene>
    <name evidence="2" type="ORF">HC246_18850</name>
</gene>
<evidence type="ECO:0000313" key="2">
    <source>
        <dbReference type="EMBL" id="NMF60024.1"/>
    </source>
</evidence>
<dbReference type="Pfam" id="PF13304">
    <property type="entry name" value="AAA_21"/>
    <property type="match status" value="1"/>
</dbReference>
<sequence>MIRDISIQNFRCFENTSISGFKTINLITGKNNAGKTALLEALLIGSLPRAEAIDALKKHRRESQEFNKALPERTWDSLFFNQDKSKNIFIQVNEDDDQSTKLNLSINDIPIRFTIESSLPSDIIDKKYVDFIPNDDSKSSVLQANITINNDDLFEYNLIATAQGTFQGVLDKKTQFTGQKKISFIPAILGFLNTQLASEYDRARLNNQEKEVLKGIQIIDPSIKMIESFNIGSPLLYLKRENEERLPISLFGDAINRITAIILYVINNKSDILLLDEIENGIHYTIQADLWRMLFRLAKQLNIQIFATTHSLEMLTAFNQVGLESEFSDLAAHFEMARSVKTGQIIGIKRDMETLEYSLSRNGGVRGE</sequence>
<name>A0ABX1LZ88_9CYAN</name>
<proteinExistence type="predicted"/>
<feature type="domain" description="ATPase AAA-type core" evidence="1">
    <location>
        <begin position="24"/>
        <end position="313"/>
    </location>
</feature>
<dbReference type="PANTHER" id="PTHR43581">
    <property type="entry name" value="ATP/GTP PHOSPHATASE"/>
    <property type="match status" value="1"/>
</dbReference>